<sequence length="97" mass="11178">MSIQEKIVDQLKSFSEIELQEILKFADFLLWQRRNQEVASPSDETANSESENIGEEALVHYVGGVLVVKAGLSQTEKMMNWNTIVNEMRAERMEKFI</sequence>
<evidence type="ECO:0008006" key="3">
    <source>
        <dbReference type="Google" id="ProtNLM"/>
    </source>
</evidence>
<organism evidence="1 2">
    <name type="scientific">Tychonema bourrellyi FEM_GT703</name>
    <dbReference type="NCBI Taxonomy" id="2040638"/>
    <lineage>
        <taxon>Bacteria</taxon>
        <taxon>Bacillati</taxon>
        <taxon>Cyanobacteriota</taxon>
        <taxon>Cyanophyceae</taxon>
        <taxon>Oscillatoriophycideae</taxon>
        <taxon>Oscillatoriales</taxon>
        <taxon>Microcoleaceae</taxon>
        <taxon>Tychonema</taxon>
    </lineage>
</organism>
<accession>A0A2G4F056</accession>
<keyword evidence="2" id="KW-1185">Reference proteome</keyword>
<comment type="caution">
    <text evidence="1">The sequence shown here is derived from an EMBL/GenBank/DDBJ whole genome shotgun (WGS) entry which is preliminary data.</text>
</comment>
<protein>
    <recommendedName>
        <fullName evidence="3">DUF2281 domain-containing protein</fullName>
    </recommendedName>
</protein>
<evidence type="ECO:0000313" key="1">
    <source>
        <dbReference type="EMBL" id="PHX55154.1"/>
    </source>
</evidence>
<dbReference type="EMBL" id="NXIB02000063">
    <property type="protein sequence ID" value="PHX55154.1"/>
    <property type="molecule type" value="Genomic_DNA"/>
</dbReference>
<name>A0A2G4F056_9CYAN</name>
<dbReference type="OrthoDB" id="573411at2"/>
<dbReference type="Proteomes" id="UP000226442">
    <property type="component" value="Unassembled WGS sequence"/>
</dbReference>
<reference evidence="1" key="1">
    <citation type="submission" date="2017-10" db="EMBL/GenBank/DDBJ databases">
        <title>Draft genome sequence of the planktic cyanobacteria Tychonema bourrellyi isolated from alpine lentic freshwater.</title>
        <authorList>
            <person name="Tett A."/>
            <person name="Armanini F."/>
            <person name="Asnicar F."/>
            <person name="Boscaini A."/>
            <person name="Pasolli E."/>
            <person name="Zolfo M."/>
            <person name="Donati C."/>
            <person name="Salmaso N."/>
            <person name="Segata N."/>
        </authorList>
    </citation>
    <scope>NUCLEOTIDE SEQUENCE</scope>
    <source>
        <strain evidence="1">FEM_GT703</strain>
    </source>
</reference>
<dbReference type="AlphaFoldDB" id="A0A2G4F056"/>
<proteinExistence type="predicted"/>
<gene>
    <name evidence="1" type="ORF">CP500_012285</name>
</gene>
<evidence type="ECO:0000313" key="2">
    <source>
        <dbReference type="Proteomes" id="UP000226442"/>
    </source>
</evidence>